<gene>
    <name evidence="2" type="ORF">N331_03354</name>
</gene>
<dbReference type="Proteomes" id="UP000052967">
    <property type="component" value="Unassembled WGS sequence"/>
</dbReference>
<dbReference type="AlphaFoldDB" id="A0A091QC72"/>
<feature type="compositionally biased region" description="Basic residues" evidence="1">
    <location>
        <begin position="1"/>
        <end position="12"/>
    </location>
</feature>
<reference evidence="2 3" key="1">
    <citation type="submission" date="2014-04" db="EMBL/GenBank/DDBJ databases">
        <title>Genome evolution of avian class.</title>
        <authorList>
            <person name="Zhang G."/>
            <person name="Li C."/>
        </authorList>
    </citation>
    <scope>NUCLEOTIDE SEQUENCE [LARGE SCALE GENOMIC DNA]</scope>
    <source>
        <strain evidence="2">BGI_N331</strain>
    </source>
</reference>
<evidence type="ECO:0000256" key="1">
    <source>
        <dbReference type="SAM" id="MobiDB-lite"/>
    </source>
</evidence>
<name>A0A091QC72_MERNU</name>
<feature type="non-terminal residue" evidence="2">
    <location>
        <position position="1"/>
    </location>
</feature>
<accession>A0A091QC72</accession>
<feature type="non-terminal residue" evidence="2">
    <location>
        <position position="52"/>
    </location>
</feature>
<protein>
    <submittedName>
        <fullName evidence="2">Liprin-alpha-1</fullName>
    </submittedName>
</protein>
<feature type="compositionally biased region" description="Basic and acidic residues" evidence="1">
    <location>
        <begin position="13"/>
        <end position="25"/>
    </location>
</feature>
<organism evidence="2 3">
    <name type="scientific">Merops nubicus</name>
    <name type="common">Northern carmine bee-eater</name>
    <dbReference type="NCBI Taxonomy" id="57421"/>
    <lineage>
        <taxon>Eukaryota</taxon>
        <taxon>Metazoa</taxon>
        <taxon>Chordata</taxon>
        <taxon>Craniata</taxon>
        <taxon>Vertebrata</taxon>
        <taxon>Euteleostomi</taxon>
        <taxon>Archelosauria</taxon>
        <taxon>Archosauria</taxon>
        <taxon>Dinosauria</taxon>
        <taxon>Saurischia</taxon>
        <taxon>Theropoda</taxon>
        <taxon>Coelurosauria</taxon>
        <taxon>Aves</taxon>
        <taxon>Neognathae</taxon>
        <taxon>Neoaves</taxon>
        <taxon>Telluraves</taxon>
        <taxon>Coraciimorphae</taxon>
        <taxon>Coraciiformes</taxon>
        <taxon>Meropidae</taxon>
        <taxon>Merops</taxon>
    </lineage>
</organism>
<keyword evidence="3" id="KW-1185">Reference proteome</keyword>
<evidence type="ECO:0000313" key="3">
    <source>
        <dbReference type="Proteomes" id="UP000052967"/>
    </source>
</evidence>
<sequence length="52" mass="5911">PSDLRKHRRKSPASREEVRDDKTTIKCETSPPSSPRSLRLDRVQKGALHTVS</sequence>
<dbReference type="EMBL" id="KK692777">
    <property type="protein sequence ID" value="KFQ22519.1"/>
    <property type="molecule type" value="Genomic_DNA"/>
</dbReference>
<feature type="region of interest" description="Disordered" evidence="1">
    <location>
        <begin position="1"/>
        <end position="52"/>
    </location>
</feature>
<evidence type="ECO:0000313" key="2">
    <source>
        <dbReference type="EMBL" id="KFQ22519.1"/>
    </source>
</evidence>
<proteinExistence type="predicted"/>